<proteinExistence type="predicted"/>
<dbReference type="Proteomes" id="UP000193435">
    <property type="component" value="Unassembled WGS sequence"/>
</dbReference>
<keyword evidence="1" id="KW-0812">Transmembrane</keyword>
<gene>
    <name evidence="2" type="ORF">SAMN04488700_0499</name>
</gene>
<evidence type="ECO:0008006" key="4">
    <source>
        <dbReference type="Google" id="ProtNLM"/>
    </source>
</evidence>
<dbReference type="EMBL" id="FXBJ01000002">
    <property type="protein sequence ID" value="SMH27174.1"/>
    <property type="molecule type" value="Genomic_DNA"/>
</dbReference>
<name>A0A1X7MRC3_9LACT</name>
<feature type="transmembrane region" description="Helical" evidence="1">
    <location>
        <begin position="62"/>
        <end position="83"/>
    </location>
</feature>
<accession>A0A1X7MRC3</accession>
<dbReference type="STRING" id="1073423.SAMN04488700_0499"/>
<evidence type="ECO:0000256" key="1">
    <source>
        <dbReference type="SAM" id="Phobius"/>
    </source>
</evidence>
<keyword evidence="1" id="KW-0472">Membrane</keyword>
<organism evidence="2 3">
    <name type="scientific">Carnobacterium iners</name>
    <dbReference type="NCBI Taxonomy" id="1073423"/>
    <lineage>
        <taxon>Bacteria</taxon>
        <taxon>Bacillati</taxon>
        <taxon>Bacillota</taxon>
        <taxon>Bacilli</taxon>
        <taxon>Lactobacillales</taxon>
        <taxon>Carnobacteriaceae</taxon>
        <taxon>Carnobacterium</taxon>
    </lineage>
</organism>
<protein>
    <recommendedName>
        <fullName evidence="4">Major facilitator superfamily (MFS) profile domain-containing protein</fullName>
    </recommendedName>
</protein>
<keyword evidence="3" id="KW-1185">Reference proteome</keyword>
<evidence type="ECO:0000313" key="2">
    <source>
        <dbReference type="EMBL" id="SMH27174.1"/>
    </source>
</evidence>
<reference evidence="2 3" key="1">
    <citation type="submission" date="2017-04" db="EMBL/GenBank/DDBJ databases">
        <authorList>
            <person name="Afonso C.L."/>
            <person name="Miller P.J."/>
            <person name="Scott M.A."/>
            <person name="Spackman E."/>
            <person name="Goraichik I."/>
            <person name="Dimitrov K.M."/>
            <person name="Suarez D.L."/>
            <person name="Swayne D.E."/>
        </authorList>
    </citation>
    <scope>NUCLEOTIDE SEQUENCE [LARGE SCALE GENOMIC DNA]</scope>
    <source>
        <strain evidence="2 3">LMG26642</strain>
    </source>
</reference>
<sequence length="101" mass="11106">MALVAEVFFRKKTGVIISIVTISDQMGSILAAILAANNIILNVGRAVGGFSSVSIRIILDKFNLLAVMLFLSALYLFSFIIMMSNKGLKKESYQNPDYQVE</sequence>
<evidence type="ECO:0000313" key="3">
    <source>
        <dbReference type="Proteomes" id="UP000193435"/>
    </source>
</evidence>
<keyword evidence="1" id="KW-1133">Transmembrane helix</keyword>
<feature type="transmembrane region" description="Helical" evidence="1">
    <location>
        <begin position="15"/>
        <end position="41"/>
    </location>
</feature>
<dbReference type="AlphaFoldDB" id="A0A1X7MRC3"/>